<comment type="subcellular location">
    <subcellularLocation>
        <location evidence="6">Cytoplasm</location>
    </subcellularLocation>
    <text evidence="6">May associate with membranes.</text>
</comment>
<protein>
    <recommendedName>
        <fullName evidence="6">GTPase HflX</fullName>
    </recommendedName>
    <alternativeName>
        <fullName evidence="6">GTP-binding protein HflX</fullName>
    </alternativeName>
</protein>
<reference evidence="10 11" key="1">
    <citation type="submission" date="2019-07" db="EMBL/GenBank/DDBJ databases">
        <title>Diversity of Bacteria from Kongsfjorden, Arctic.</title>
        <authorList>
            <person name="Yu Y."/>
        </authorList>
    </citation>
    <scope>NUCLEOTIDE SEQUENCE [LARGE SCALE GENOMIC DNA]</scope>
    <source>
        <strain evidence="10 11">SM1923</strain>
    </source>
</reference>
<dbReference type="Pfam" id="PF13167">
    <property type="entry name" value="GTP-bdg_N"/>
    <property type="match status" value="1"/>
</dbReference>
<comment type="similarity">
    <text evidence="6">Belongs to the TRAFAC class OBG-HflX-like GTPase superfamily. HflX GTPase family.</text>
</comment>
<evidence type="ECO:0000256" key="2">
    <source>
        <dbReference type="ARBA" id="ARBA00022723"/>
    </source>
</evidence>
<evidence type="ECO:0000259" key="9">
    <source>
        <dbReference type="PROSITE" id="PS51705"/>
    </source>
</evidence>
<dbReference type="OrthoDB" id="9812272at2"/>
<dbReference type="InterPro" id="IPR006073">
    <property type="entry name" value="GTP-bd"/>
</dbReference>
<dbReference type="InterPro" id="IPR045498">
    <property type="entry name" value="HflX_C"/>
</dbReference>
<feature type="binding site" evidence="7">
    <location>
        <begin position="343"/>
        <end position="345"/>
    </location>
    <ligand>
        <name>GTP</name>
        <dbReference type="ChEBI" id="CHEBI:37565"/>
    </ligand>
</feature>
<proteinExistence type="inferred from homology"/>
<keyword evidence="3 6" id="KW-0547">Nucleotide-binding</keyword>
<evidence type="ECO:0000256" key="3">
    <source>
        <dbReference type="ARBA" id="ARBA00022741"/>
    </source>
</evidence>
<dbReference type="PROSITE" id="PS51705">
    <property type="entry name" value="G_HFLX"/>
    <property type="match status" value="1"/>
</dbReference>
<dbReference type="Pfam" id="PF19275">
    <property type="entry name" value="HflX_C"/>
    <property type="match status" value="1"/>
</dbReference>
<feature type="binding site" evidence="7">
    <location>
        <begin position="205"/>
        <end position="212"/>
    </location>
    <ligand>
        <name>GTP</name>
        <dbReference type="ChEBI" id="CHEBI:37565"/>
    </ligand>
</feature>
<dbReference type="PANTHER" id="PTHR10229:SF0">
    <property type="entry name" value="GTP-BINDING PROTEIN 6-RELATED"/>
    <property type="match status" value="1"/>
</dbReference>
<comment type="subunit">
    <text evidence="6">Monomer. Associates with the 50S ribosomal subunit.</text>
</comment>
<evidence type="ECO:0000256" key="8">
    <source>
        <dbReference type="PIRSR" id="PIRSR006809-2"/>
    </source>
</evidence>
<evidence type="ECO:0000256" key="4">
    <source>
        <dbReference type="ARBA" id="ARBA00022842"/>
    </source>
</evidence>
<comment type="caution">
    <text evidence="10">The sequence shown here is derived from an EMBL/GenBank/DDBJ whole genome shotgun (WGS) entry which is preliminary data.</text>
</comment>
<dbReference type="PRINTS" id="PR00326">
    <property type="entry name" value="GTP1OBG"/>
</dbReference>
<dbReference type="PANTHER" id="PTHR10229">
    <property type="entry name" value="GTP-BINDING PROTEIN HFLX"/>
    <property type="match status" value="1"/>
</dbReference>
<keyword evidence="5 6" id="KW-0342">GTP-binding</keyword>
<dbReference type="GO" id="GO:0005737">
    <property type="term" value="C:cytoplasm"/>
    <property type="evidence" value="ECO:0007669"/>
    <property type="project" value="UniProtKB-SubCell"/>
</dbReference>
<dbReference type="GO" id="GO:0043022">
    <property type="term" value="F:ribosome binding"/>
    <property type="evidence" value="ECO:0007669"/>
    <property type="project" value="TreeGrafter"/>
</dbReference>
<dbReference type="NCBIfam" id="NF008280">
    <property type="entry name" value="PRK11058.1"/>
    <property type="match status" value="1"/>
</dbReference>
<dbReference type="InterPro" id="IPR030394">
    <property type="entry name" value="G_HFLX_dom"/>
</dbReference>
<gene>
    <name evidence="6 10" type="primary">hflX</name>
    <name evidence="10" type="ORF">FQP86_00470</name>
</gene>
<keyword evidence="2 8" id="KW-0479">Metal-binding</keyword>
<dbReference type="RefSeq" id="WP_024951732.1">
    <property type="nucleotide sequence ID" value="NZ_CAWOWR010000001.1"/>
</dbReference>
<dbReference type="HAMAP" id="MF_00900">
    <property type="entry name" value="GTPase_HflX"/>
    <property type="match status" value="1"/>
</dbReference>
<dbReference type="InterPro" id="IPR025121">
    <property type="entry name" value="GTPase_HflX_N"/>
</dbReference>
<dbReference type="FunFam" id="3.40.50.11060:FF:000001">
    <property type="entry name" value="GTPase HflX"/>
    <property type="match status" value="1"/>
</dbReference>
<evidence type="ECO:0000256" key="5">
    <source>
        <dbReference type="ARBA" id="ARBA00023134"/>
    </source>
</evidence>
<dbReference type="AlphaFoldDB" id="A0A558HWV8"/>
<dbReference type="InterPro" id="IPR042108">
    <property type="entry name" value="GTPase_HflX_N_sf"/>
</dbReference>
<dbReference type="InterPro" id="IPR032305">
    <property type="entry name" value="GTP-bd_M"/>
</dbReference>
<name>A0A558HWV8_9GAMM</name>
<dbReference type="EMBL" id="VNFH01000001">
    <property type="protein sequence ID" value="TVU73594.1"/>
    <property type="molecule type" value="Genomic_DNA"/>
</dbReference>
<dbReference type="PIRSF" id="PIRSF006809">
    <property type="entry name" value="GTP-binding_hflX_prd"/>
    <property type="match status" value="1"/>
</dbReference>
<dbReference type="Gene3D" id="3.40.50.11060">
    <property type="entry name" value="GTPase HflX, N-terminal domain"/>
    <property type="match status" value="1"/>
</dbReference>
<feature type="binding site" evidence="7">
    <location>
        <begin position="252"/>
        <end position="255"/>
    </location>
    <ligand>
        <name>GTP</name>
        <dbReference type="ChEBI" id="CHEBI:37565"/>
    </ligand>
</feature>
<evidence type="ECO:0000256" key="6">
    <source>
        <dbReference type="HAMAP-Rule" id="MF_00900"/>
    </source>
</evidence>
<evidence type="ECO:0000256" key="1">
    <source>
        <dbReference type="ARBA" id="ARBA00022490"/>
    </source>
</evidence>
<keyword evidence="11" id="KW-1185">Reference proteome</keyword>
<evidence type="ECO:0000313" key="11">
    <source>
        <dbReference type="Proteomes" id="UP000319941"/>
    </source>
</evidence>
<evidence type="ECO:0000313" key="10">
    <source>
        <dbReference type="EMBL" id="TVU73594.1"/>
    </source>
</evidence>
<feature type="binding site" evidence="8">
    <location>
        <position position="232"/>
    </location>
    <ligand>
        <name>Mg(2+)</name>
        <dbReference type="ChEBI" id="CHEBI:18420"/>
    </ligand>
</feature>
<dbReference type="STRING" id="553385.GCA_000591415_01564"/>
<comment type="function">
    <text evidence="6">GTPase that associates with the 50S ribosomal subunit and may have a role during protein synthesis or ribosome biogenesis.</text>
</comment>
<dbReference type="InterPro" id="IPR016496">
    <property type="entry name" value="GTPase_HflX"/>
</dbReference>
<dbReference type="SUPFAM" id="SSF52540">
    <property type="entry name" value="P-loop containing nucleoside triphosphate hydrolases"/>
    <property type="match status" value="1"/>
</dbReference>
<feature type="binding site" evidence="7">
    <location>
        <begin position="318"/>
        <end position="321"/>
    </location>
    <ligand>
        <name>GTP</name>
        <dbReference type="ChEBI" id="CHEBI:37565"/>
    </ligand>
</feature>
<dbReference type="NCBIfam" id="TIGR03156">
    <property type="entry name" value="GTP_HflX"/>
    <property type="match status" value="1"/>
</dbReference>
<dbReference type="Pfam" id="PF01926">
    <property type="entry name" value="MMR_HSR1"/>
    <property type="match status" value="1"/>
</dbReference>
<dbReference type="CDD" id="cd01878">
    <property type="entry name" value="HflX"/>
    <property type="match status" value="1"/>
</dbReference>
<evidence type="ECO:0000256" key="7">
    <source>
        <dbReference type="PIRSR" id="PIRSR006809-1"/>
    </source>
</evidence>
<feature type="binding site" evidence="7">
    <location>
        <begin position="230"/>
        <end position="234"/>
    </location>
    <ligand>
        <name>GTP</name>
        <dbReference type="ChEBI" id="CHEBI:37565"/>
    </ligand>
</feature>
<feature type="domain" description="Hflx-type G" evidence="9">
    <location>
        <begin position="199"/>
        <end position="365"/>
    </location>
</feature>
<dbReference type="Gene3D" id="3.40.50.300">
    <property type="entry name" value="P-loop containing nucleotide triphosphate hydrolases"/>
    <property type="match status" value="1"/>
</dbReference>
<dbReference type="Pfam" id="PF16360">
    <property type="entry name" value="GTP-bdg_M"/>
    <property type="match status" value="1"/>
</dbReference>
<dbReference type="GO" id="GO:0005525">
    <property type="term" value="F:GTP binding"/>
    <property type="evidence" value="ECO:0007669"/>
    <property type="project" value="UniProtKB-UniRule"/>
</dbReference>
<dbReference type="InterPro" id="IPR027417">
    <property type="entry name" value="P-loop_NTPase"/>
</dbReference>
<accession>A0A558HWV8</accession>
<keyword evidence="1 6" id="KW-0963">Cytoplasm</keyword>
<dbReference type="GO" id="GO:0046872">
    <property type="term" value="F:metal ion binding"/>
    <property type="evidence" value="ECO:0007669"/>
    <property type="project" value="UniProtKB-KW"/>
</dbReference>
<dbReference type="GO" id="GO:0003924">
    <property type="term" value="F:GTPase activity"/>
    <property type="evidence" value="ECO:0007669"/>
    <property type="project" value="UniProtKB-UniRule"/>
</dbReference>
<sequence>MFFERPEAGETAVLVHVNFRDEKEREDAGELLELVRSAGAVPAILLEGSRPRPDSRTFIGEGKVEEVREALAEHEAELVIFNHSLSPSQQRNLEATLECRVIDRTGLILDIFAQRARTHEGKLQVELAQLEYMSTRLVRGWTHLERQKGGIGLRGPGETQLETDRRLLRVRIKSIHKRLEKVHKQRDQNRRARSRAEIPSLSLVGYTNAGKSTLFNALTTSDVYAADQLFATLDPTLRRLELEDVGQAVLADTVGFIRHLPHKLVEAFQATLQEAAEADLLVHIIDAADPENDRNTEQVNQVLSEIDAGDVPRLLVMNKIDRLDMAPRIERDGFGRPLIVWLSARDGKGVELLMQAFSELLADNVISTRLTLGPEKSRLRAGLHELDAVKDESYDEQGNALLDIRLEKRDFLQLLSHLGESSEDYLGGEHDDLEDWQRELSAERAEKHRVSVTHKT</sequence>
<comment type="cofactor">
    <cofactor evidence="8">
        <name>Mg(2+)</name>
        <dbReference type="ChEBI" id="CHEBI:18420"/>
    </cofactor>
</comment>
<keyword evidence="4 8" id="KW-0460">Magnesium</keyword>
<dbReference type="FunFam" id="3.40.50.300:FF:000173">
    <property type="entry name" value="GTPase HflX"/>
    <property type="match status" value="1"/>
</dbReference>
<organism evidence="10 11">
    <name type="scientific">Cobetia crustatorum</name>
    <dbReference type="NCBI Taxonomy" id="553385"/>
    <lineage>
        <taxon>Bacteria</taxon>
        <taxon>Pseudomonadati</taxon>
        <taxon>Pseudomonadota</taxon>
        <taxon>Gammaproteobacteria</taxon>
        <taxon>Oceanospirillales</taxon>
        <taxon>Halomonadaceae</taxon>
        <taxon>Cobetia</taxon>
    </lineage>
</organism>
<dbReference type="Proteomes" id="UP000319941">
    <property type="component" value="Unassembled WGS sequence"/>
</dbReference>
<dbReference type="Gene3D" id="6.10.250.2860">
    <property type="match status" value="1"/>
</dbReference>
<feature type="binding site" evidence="8">
    <location>
        <position position="212"/>
    </location>
    <ligand>
        <name>Mg(2+)</name>
        <dbReference type="ChEBI" id="CHEBI:18420"/>
    </ligand>
</feature>